<accession>A0A6J4J1H5</accession>
<evidence type="ECO:0000256" key="1">
    <source>
        <dbReference type="SAM" id="MobiDB-lite"/>
    </source>
</evidence>
<protein>
    <submittedName>
        <fullName evidence="2">Uncharacterized protein</fullName>
    </submittedName>
</protein>
<dbReference type="EMBL" id="CADCTH010000350">
    <property type="protein sequence ID" value="CAA9266550.1"/>
    <property type="molecule type" value="Genomic_DNA"/>
</dbReference>
<dbReference type="AlphaFoldDB" id="A0A6J4J1H5"/>
<organism evidence="2">
    <name type="scientific">uncultured Actinomycetospora sp</name>
    <dbReference type="NCBI Taxonomy" id="1135996"/>
    <lineage>
        <taxon>Bacteria</taxon>
        <taxon>Bacillati</taxon>
        <taxon>Actinomycetota</taxon>
        <taxon>Actinomycetes</taxon>
        <taxon>Pseudonocardiales</taxon>
        <taxon>Pseudonocardiaceae</taxon>
        <taxon>Actinomycetospora</taxon>
        <taxon>environmental samples</taxon>
    </lineage>
</organism>
<reference evidence="2" key="1">
    <citation type="submission" date="2020-02" db="EMBL/GenBank/DDBJ databases">
        <authorList>
            <person name="Meier V. D."/>
        </authorList>
    </citation>
    <scope>NUCLEOTIDE SEQUENCE</scope>
    <source>
        <strain evidence="2">AVDCRST_MAG54</strain>
    </source>
</reference>
<feature type="region of interest" description="Disordered" evidence="1">
    <location>
        <begin position="114"/>
        <end position="138"/>
    </location>
</feature>
<sequence length="172" mass="18651">MARNLTSWAVTADDVPPATAAFIRRQGTTRGLDRDPLAEVTHGLRVDEETMARRPVGPRSERHTTEMLLTPELLIISYRQGVDDTALHVDPNARVSFHRLDQLEVAKPTVGLAKRAPGALPTPPQSVVSVTSTPLGGAQRTTRHVAAGIGPEVTRFREALDAAVERCRPPSL</sequence>
<name>A0A6J4J1H5_9PSEU</name>
<feature type="compositionally biased region" description="Polar residues" evidence="1">
    <location>
        <begin position="125"/>
        <end position="134"/>
    </location>
</feature>
<evidence type="ECO:0000313" key="2">
    <source>
        <dbReference type="EMBL" id="CAA9266550.1"/>
    </source>
</evidence>
<proteinExistence type="predicted"/>
<gene>
    <name evidence="2" type="ORF">AVDCRST_MAG54-2758</name>
</gene>